<dbReference type="Gene3D" id="3.40.50.1820">
    <property type="entry name" value="alpha/beta hydrolase"/>
    <property type="match status" value="1"/>
</dbReference>
<evidence type="ECO:0000259" key="1">
    <source>
        <dbReference type="Pfam" id="PF00561"/>
    </source>
</evidence>
<evidence type="ECO:0000313" key="3">
    <source>
        <dbReference type="Proteomes" id="UP000248326"/>
    </source>
</evidence>
<keyword evidence="3" id="KW-1185">Reference proteome</keyword>
<dbReference type="PRINTS" id="PR00111">
    <property type="entry name" value="ABHYDROLASE"/>
</dbReference>
<accession>A0A318S7U5</accession>
<reference evidence="2 3" key="1">
    <citation type="submission" date="2018-06" db="EMBL/GenBank/DDBJ databases">
        <title>Genomic Encyclopedia of Type Strains, Phase IV (KMG-IV): sequencing the most valuable type-strain genomes for metagenomic binning, comparative biology and taxonomic classification.</title>
        <authorList>
            <person name="Goeker M."/>
        </authorList>
    </citation>
    <scope>NUCLEOTIDE SEQUENCE [LARGE SCALE GENOMIC DNA]</scope>
    <source>
        <strain evidence="2 3">DSM 18048</strain>
    </source>
</reference>
<sequence>MYDTEATSRREHFCVFWHHGTPNIGAPPAPLLAAAADLGLRWLSYDRPGYGGSTAKPGRDVASAASDVAAIADALEIEQFAVMGHSGGAPHALACAALLPERVRAAVSIAGLAPFDAQELDWFAGMSEASAASLRAASAGRAEKERYEAEAVFDPAVFTAADHAALAGTWSWLLDVVNPAVAAGPGALIDDDLAYVAPWGFDPAQVNAPVLLLHGEDDRMIPSSHARWLARRCPRAELRLCVGEGHISVLNFGVTALQWLRAHLG</sequence>
<name>A0A318S7U5_9DEIO</name>
<dbReference type="Pfam" id="PF00561">
    <property type="entry name" value="Abhydrolase_1"/>
    <property type="match status" value="1"/>
</dbReference>
<dbReference type="EMBL" id="QJSX01000007">
    <property type="protein sequence ID" value="PYE53798.1"/>
    <property type="molecule type" value="Genomic_DNA"/>
</dbReference>
<dbReference type="InterPro" id="IPR029058">
    <property type="entry name" value="AB_hydrolase_fold"/>
</dbReference>
<organism evidence="2 3">
    <name type="scientific">Deinococcus yavapaiensis KR-236</name>
    <dbReference type="NCBI Taxonomy" id="694435"/>
    <lineage>
        <taxon>Bacteria</taxon>
        <taxon>Thermotogati</taxon>
        <taxon>Deinococcota</taxon>
        <taxon>Deinococci</taxon>
        <taxon>Deinococcales</taxon>
        <taxon>Deinococcaceae</taxon>
        <taxon>Deinococcus</taxon>
    </lineage>
</organism>
<dbReference type="InterPro" id="IPR000073">
    <property type="entry name" value="AB_hydrolase_1"/>
</dbReference>
<gene>
    <name evidence="2" type="ORF">DES52_10756</name>
</gene>
<dbReference type="InterPro" id="IPR050471">
    <property type="entry name" value="AB_hydrolase"/>
</dbReference>
<dbReference type="SUPFAM" id="SSF53474">
    <property type="entry name" value="alpha/beta-Hydrolases"/>
    <property type="match status" value="1"/>
</dbReference>
<dbReference type="Proteomes" id="UP000248326">
    <property type="component" value="Unassembled WGS sequence"/>
</dbReference>
<proteinExistence type="predicted"/>
<dbReference type="PANTHER" id="PTHR43433">
    <property type="entry name" value="HYDROLASE, ALPHA/BETA FOLD FAMILY PROTEIN"/>
    <property type="match status" value="1"/>
</dbReference>
<feature type="domain" description="AB hydrolase-1" evidence="1">
    <location>
        <begin position="18"/>
        <end position="250"/>
    </location>
</feature>
<comment type="caution">
    <text evidence="2">The sequence shown here is derived from an EMBL/GenBank/DDBJ whole genome shotgun (WGS) entry which is preliminary data.</text>
</comment>
<dbReference type="PANTHER" id="PTHR43433:SF5">
    <property type="entry name" value="AB HYDROLASE-1 DOMAIN-CONTAINING PROTEIN"/>
    <property type="match status" value="1"/>
</dbReference>
<protein>
    <submittedName>
        <fullName evidence="2">Pimeloyl-ACP methyl ester carboxylesterase</fullName>
    </submittedName>
</protein>
<evidence type="ECO:0000313" key="2">
    <source>
        <dbReference type="EMBL" id="PYE53798.1"/>
    </source>
</evidence>
<dbReference type="AlphaFoldDB" id="A0A318S7U5"/>